<dbReference type="Gene3D" id="2.60.40.1120">
    <property type="entry name" value="Carboxypeptidase-like, regulatory domain"/>
    <property type="match status" value="1"/>
</dbReference>
<dbReference type="EMBL" id="FORI01000012">
    <property type="protein sequence ID" value="SFJ04541.1"/>
    <property type="molecule type" value="Genomic_DNA"/>
</dbReference>
<organism evidence="2 3">
    <name type="scientific">Treponema bryantii</name>
    <dbReference type="NCBI Taxonomy" id="163"/>
    <lineage>
        <taxon>Bacteria</taxon>
        <taxon>Pseudomonadati</taxon>
        <taxon>Spirochaetota</taxon>
        <taxon>Spirochaetia</taxon>
        <taxon>Spirochaetales</taxon>
        <taxon>Treponemataceae</taxon>
        <taxon>Treponema</taxon>
    </lineage>
</organism>
<protein>
    <recommendedName>
        <fullName evidence="4">Carboxypeptidase regulatory-like domain-containing protein</fullName>
    </recommendedName>
</protein>
<dbReference type="RefSeq" id="WP_074933472.1">
    <property type="nucleotide sequence ID" value="NZ_FORI01000012.1"/>
</dbReference>
<name>A0A1I3N5M2_9SPIR</name>
<reference evidence="3" key="1">
    <citation type="submission" date="2016-10" db="EMBL/GenBank/DDBJ databases">
        <authorList>
            <person name="Varghese N."/>
            <person name="Submissions S."/>
        </authorList>
    </citation>
    <scope>NUCLEOTIDE SEQUENCE [LARGE SCALE GENOMIC DNA]</scope>
    <source>
        <strain evidence="3">XBD1002</strain>
    </source>
</reference>
<evidence type="ECO:0000313" key="3">
    <source>
        <dbReference type="Proteomes" id="UP000182737"/>
    </source>
</evidence>
<gene>
    <name evidence="2" type="ORF">SAMN04487775_11248</name>
</gene>
<dbReference type="OrthoDB" id="361091at2"/>
<sequence>MKRINQLIKSFLFIGLCIVCITACASKPKFTGTADLCGLVVDENNKPVKDFVIFCKSEDTKIKMTRINIRPVITNESGLFVFYDLPSGSYTISGQKTNYLKLSETPYQFIDHGKIICLKTKTFKAAIKNAEELIALGQLEDANLLLNGICTEKESAENRIILAYEIIASENRDERKTLINKIKTTSTKSSITKQGQDFYKEFISKVEEVYQ</sequence>
<evidence type="ECO:0008006" key="4">
    <source>
        <dbReference type="Google" id="ProtNLM"/>
    </source>
</evidence>
<feature type="signal peptide" evidence="1">
    <location>
        <begin position="1"/>
        <end position="25"/>
    </location>
</feature>
<dbReference type="InterPro" id="IPR008969">
    <property type="entry name" value="CarboxyPept-like_regulatory"/>
</dbReference>
<proteinExistence type="predicted"/>
<feature type="chain" id="PRO_5010173090" description="Carboxypeptidase regulatory-like domain-containing protein" evidence="1">
    <location>
        <begin position="26"/>
        <end position="211"/>
    </location>
</feature>
<dbReference type="Proteomes" id="UP000182737">
    <property type="component" value="Unassembled WGS sequence"/>
</dbReference>
<dbReference type="AlphaFoldDB" id="A0A1I3N5M2"/>
<keyword evidence="1" id="KW-0732">Signal</keyword>
<dbReference type="SUPFAM" id="SSF49464">
    <property type="entry name" value="Carboxypeptidase regulatory domain-like"/>
    <property type="match status" value="1"/>
</dbReference>
<accession>A0A1I3N5M2</accession>
<evidence type="ECO:0000256" key="1">
    <source>
        <dbReference type="SAM" id="SignalP"/>
    </source>
</evidence>
<evidence type="ECO:0000313" key="2">
    <source>
        <dbReference type="EMBL" id="SFJ04541.1"/>
    </source>
</evidence>
<keyword evidence="3" id="KW-1185">Reference proteome</keyword>